<feature type="compositionally biased region" description="Polar residues" evidence="2">
    <location>
        <begin position="2906"/>
        <end position="2916"/>
    </location>
</feature>
<feature type="compositionally biased region" description="Basic and acidic residues" evidence="2">
    <location>
        <begin position="2219"/>
        <end position="2228"/>
    </location>
</feature>
<feature type="compositionally biased region" description="Basic and acidic residues" evidence="2">
    <location>
        <begin position="1748"/>
        <end position="1758"/>
    </location>
</feature>
<feature type="region of interest" description="Disordered" evidence="2">
    <location>
        <begin position="1850"/>
        <end position="1888"/>
    </location>
</feature>
<feature type="compositionally biased region" description="Basic and acidic residues" evidence="2">
    <location>
        <begin position="2156"/>
        <end position="2171"/>
    </location>
</feature>
<feature type="region of interest" description="Disordered" evidence="2">
    <location>
        <begin position="2115"/>
        <end position="2171"/>
    </location>
</feature>
<evidence type="ECO:0000313" key="4">
    <source>
        <dbReference type="EnsemblMetazoa" id="PPA19734.1"/>
    </source>
</evidence>
<keyword evidence="3" id="KW-0472">Membrane</keyword>
<reference evidence="4" key="2">
    <citation type="submission" date="2022-06" db="UniProtKB">
        <authorList>
            <consortium name="EnsemblMetazoa"/>
        </authorList>
    </citation>
    <scope>IDENTIFICATION</scope>
    <source>
        <strain evidence="4">PS312</strain>
    </source>
</reference>
<feature type="region of interest" description="Disordered" evidence="2">
    <location>
        <begin position="2828"/>
        <end position="2872"/>
    </location>
</feature>
<feature type="region of interest" description="Disordered" evidence="2">
    <location>
        <begin position="1788"/>
        <end position="1813"/>
    </location>
</feature>
<evidence type="ECO:0000313" key="5">
    <source>
        <dbReference type="Proteomes" id="UP000005239"/>
    </source>
</evidence>
<feature type="region of interest" description="Disordered" evidence="2">
    <location>
        <begin position="759"/>
        <end position="789"/>
    </location>
</feature>
<feature type="compositionally biased region" description="Polar residues" evidence="2">
    <location>
        <begin position="2746"/>
        <end position="2763"/>
    </location>
</feature>
<feature type="compositionally biased region" description="Low complexity" evidence="2">
    <location>
        <begin position="2723"/>
        <end position="2735"/>
    </location>
</feature>
<accession>A0A8R1UE38</accession>
<dbReference type="PANTHER" id="PTHR23202">
    <property type="entry name" value="WASP INTERACTING PROTEIN-RELATED"/>
    <property type="match status" value="1"/>
</dbReference>
<feature type="compositionally biased region" description="Acidic residues" evidence="2">
    <location>
        <begin position="1867"/>
        <end position="1883"/>
    </location>
</feature>
<feature type="compositionally biased region" description="Low complexity" evidence="2">
    <location>
        <begin position="4570"/>
        <end position="4592"/>
    </location>
</feature>
<dbReference type="OrthoDB" id="2441647at2759"/>
<feature type="coiled-coil region" evidence="1">
    <location>
        <begin position="3003"/>
        <end position="3104"/>
    </location>
</feature>
<feature type="coiled-coil region" evidence="1">
    <location>
        <begin position="954"/>
        <end position="1002"/>
    </location>
</feature>
<reference evidence="5" key="1">
    <citation type="journal article" date="2008" name="Nat. Genet.">
        <title>The Pristionchus pacificus genome provides a unique perspective on nematode lifestyle and parasitism.</title>
        <authorList>
            <person name="Dieterich C."/>
            <person name="Clifton S.W."/>
            <person name="Schuster L.N."/>
            <person name="Chinwalla A."/>
            <person name="Delehaunty K."/>
            <person name="Dinkelacker I."/>
            <person name="Fulton L."/>
            <person name="Fulton R."/>
            <person name="Godfrey J."/>
            <person name="Minx P."/>
            <person name="Mitreva M."/>
            <person name="Roeseler W."/>
            <person name="Tian H."/>
            <person name="Witte H."/>
            <person name="Yang S.P."/>
            <person name="Wilson R.K."/>
            <person name="Sommer R.J."/>
        </authorList>
    </citation>
    <scope>NUCLEOTIDE SEQUENCE [LARGE SCALE GENOMIC DNA]</scope>
    <source>
        <strain evidence="5">PS312</strain>
    </source>
</reference>
<feature type="compositionally biased region" description="Basic and acidic residues" evidence="2">
    <location>
        <begin position="283"/>
        <end position="299"/>
    </location>
</feature>
<feature type="compositionally biased region" description="Acidic residues" evidence="2">
    <location>
        <begin position="1114"/>
        <end position="1123"/>
    </location>
</feature>
<feature type="region of interest" description="Disordered" evidence="2">
    <location>
        <begin position="2692"/>
        <end position="2771"/>
    </location>
</feature>
<feature type="coiled-coil region" evidence="1">
    <location>
        <begin position="519"/>
        <end position="616"/>
    </location>
</feature>
<dbReference type="EnsemblMetazoa" id="PPA19734.1">
    <property type="protein sequence ID" value="PPA19734.1"/>
    <property type="gene ID" value="WBGene00109288"/>
</dbReference>
<feature type="region of interest" description="Disordered" evidence="2">
    <location>
        <begin position="1927"/>
        <end position="1985"/>
    </location>
</feature>
<feature type="compositionally biased region" description="Low complexity" evidence="2">
    <location>
        <begin position="2232"/>
        <end position="2244"/>
    </location>
</feature>
<feature type="compositionally biased region" description="Basic and acidic residues" evidence="2">
    <location>
        <begin position="1973"/>
        <end position="1984"/>
    </location>
</feature>
<feature type="transmembrane region" description="Helical" evidence="3">
    <location>
        <begin position="3824"/>
        <end position="3849"/>
    </location>
</feature>
<feature type="coiled-coil region" evidence="1">
    <location>
        <begin position="2459"/>
        <end position="2486"/>
    </location>
</feature>
<feature type="compositionally biased region" description="Low complexity" evidence="2">
    <location>
        <begin position="319"/>
        <end position="332"/>
    </location>
</feature>
<feature type="compositionally biased region" description="Low complexity" evidence="2">
    <location>
        <begin position="914"/>
        <end position="933"/>
    </location>
</feature>
<feature type="region of interest" description="Disordered" evidence="2">
    <location>
        <begin position="914"/>
        <end position="934"/>
    </location>
</feature>
<gene>
    <name evidence="4" type="primary">WBGene00109288</name>
</gene>
<feature type="compositionally biased region" description="Low complexity" evidence="2">
    <location>
        <begin position="1104"/>
        <end position="1113"/>
    </location>
</feature>
<feature type="compositionally biased region" description="Basic and acidic residues" evidence="2">
    <location>
        <begin position="775"/>
        <end position="789"/>
    </location>
</feature>
<organism evidence="4 5">
    <name type="scientific">Pristionchus pacificus</name>
    <name type="common">Parasitic nematode worm</name>
    <dbReference type="NCBI Taxonomy" id="54126"/>
    <lineage>
        <taxon>Eukaryota</taxon>
        <taxon>Metazoa</taxon>
        <taxon>Ecdysozoa</taxon>
        <taxon>Nematoda</taxon>
        <taxon>Chromadorea</taxon>
        <taxon>Rhabditida</taxon>
        <taxon>Rhabditina</taxon>
        <taxon>Diplogasteromorpha</taxon>
        <taxon>Diplogasteroidea</taxon>
        <taxon>Neodiplogasteridae</taxon>
        <taxon>Pristionchus</taxon>
    </lineage>
</organism>
<feature type="compositionally biased region" description="Basic and acidic residues" evidence="2">
    <location>
        <begin position="2006"/>
        <end position="2015"/>
    </location>
</feature>
<feature type="region of interest" description="Disordered" evidence="2">
    <location>
        <begin position="2928"/>
        <end position="2947"/>
    </location>
</feature>
<evidence type="ECO:0000256" key="3">
    <source>
        <dbReference type="SAM" id="Phobius"/>
    </source>
</evidence>
<feature type="region of interest" description="Disordered" evidence="2">
    <location>
        <begin position="4568"/>
        <end position="4635"/>
    </location>
</feature>
<keyword evidence="3" id="KW-1133">Transmembrane helix</keyword>
<feature type="region of interest" description="Disordered" evidence="2">
    <location>
        <begin position="283"/>
        <end position="387"/>
    </location>
</feature>
<protein>
    <submittedName>
        <fullName evidence="4">Uncharacterized protein</fullName>
    </submittedName>
</protein>
<feature type="compositionally biased region" description="Basic and acidic residues" evidence="2">
    <location>
        <begin position="2692"/>
        <end position="2707"/>
    </location>
</feature>
<feature type="transmembrane region" description="Helical" evidence="3">
    <location>
        <begin position="3890"/>
        <end position="3909"/>
    </location>
</feature>
<dbReference type="PANTHER" id="PTHR23202:SF120">
    <property type="entry name" value="SARCOMERE LENGTH SHORT, ISOFORM B"/>
    <property type="match status" value="1"/>
</dbReference>
<feature type="region of interest" description="Disordered" evidence="2">
    <location>
        <begin position="3177"/>
        <end position="3198"/>
    </location>
</feature>
<feature type="compositionally biased region" description="Low complexity" evidence="2">
    <location>
        <begin position="1759"/>
        <end position="1770"/>
    </location>
</feature>
<feature type="compositionally biased region" description="Basic and acidic residues" evidence="2">
    <location>
        <begin position="2118"/>
        <end position="2134"/>
    </location>
</feature>
<evidence type="ECO:0000256" key="1">
    <source>
        <dbReference type="SAM" id="Coils"/>
    </source>
</evidence>
<feature type="region of interest" description="Disordered" evidence="2">
    <location>
        <begin position="2006"/>
        <end position="2092"/>
    </location>
</feature>
<feature type="compositionally biased region" description="Basic and acidic residues" evidence="2">
    <location>
        <begin position="1852"/>
        <end position="1866"/>
    </location>
</feature>
<feature type="compositionally biased region" description="Basic and acidic residues" evidence="2">
    <location>
        <begin position="3131"/>
        <end position="3140"/>
    </location>
</feature>
<feature type="compositionally biased region" description="Low complexity" evidence="2">
    <location>
        <begin position="4624"/>
        <end position="4635"/>
    </location>
</feature>
<feature type="compositionally biased region" description="Basic and acidic residues" evidence="2">
    <location>
        <begin position="1927"/>
        <end position="1937"/>
    </location>
</feature>
<feature type="compositionally biased region" description="Acidic residues" evidence="2">
    <location>
        <begin position="2932"/>
        <end position="2946"/>
    </location>
</feature>
<feature type="region of interest" description="Disordered" evidence="2">
    <location>
        <begin position="2884"/>
        <end position="2920"/>
    </location>
</feature>
<feature type="compositionally biased region" description="Basic and acidic residues" evidence="2">
    <location>
        <begin position="2039"/>
        <end position="2085"/>
    </location>
</feature>
<feature type="region of interest" description="Disordered" evidence="2">
    <location>
        <begin position="1103"/>
        <end position="1127"/>
    </location>
</feature>
<feature type="compositionally biased region" description="Low complexity" evidence="2">
    <location>
        <begin position="2837"/>
        <end position="2866"/>
    </location>
</feature>
<feature type="compositionally biased region" description="Basic and acidic residues" evidence="2">
    <location>
        <begin position="759"/>
        <end position="768"/>
    </location>
</feature>
<keyword evidence="5" id="KW-1185">Reference proteome</keyword>
<feature type="region of interest" description="Disordered" evidence="2">
    <location>
        <begin position="1565"/>
        <end position="1591"/>
    </location>
</feature>
<keyword evidence="3" id="KW-0812">Transmembrane</keyword>
<name>A0A2A6B6E1_PRIPA</name>
<feature type="region of interest" description="Disordered" evidence="2">
    <location>
        <begin position="2183"/>
        <end position="2204"/>
    </location>
</feature>
<keyword evidence="1" id="KW-0175">Coiled coil</keyword>
<evidence type="ECO:0000256" key="2">
    <source>
        <dbReference type="SAM" id="MobiDB-lite"/>
    </source>
</evidence>
<dbReference type="Proteomes" id="UP000005239">
    <property type="component" value="Unassembled WGS sequence"/>
</dbReference>
<feature type="coiled-coil region" evidence="1">
    <location>
        <begin position="3493"/>
        <end position="3656"/>
    </location>
</feature>
<feature type="region of interest" description="Disordered" evidence="2">
    <location>
        <begin position="2219"/>
        <end position="2244"/>
    </location>
</feature>
<feature type="coiled-coil region" evidence="1">
    <location>
        <begin position="1685"/>
        <end position="1733"/>
    </location>
</feature>
<feature type="region of interest" description="Disordered" evidence="2">
    <location>
        <begin position="3112"/>
        <end position="3140"/>
    </location>
</feature>
<feature type="compositionally biased region" description="Basic and acidic residues" evidence="2">
    <location>
        <begin position="1788"/>
        <end position="1801"/>
    </location>
</feature>
<accession>A0A2A6B6E1</accession>
<feature type="compositionally biased region" description="Polar residues" evidence="2">
    <location>
        <begin position="3120"/>
        <end position="3130"/>
    </location>
</feature>
<feature type="coiled-coil region" evidence="1">
    <location>
        <begin position="413"/>
        <end position="493"/>
    </location>
</feature>
<feature type="coiled-coil region" evidence="1">
    <location>
        <begin position="1253"/>
        <end position="1350"/>
    </location>
</feature>
<sequence>MSRVNRQQPASSSCMVTKLLITHVFLVCSIDRSHTVHQHLIAHVVLEYDLNWLIEMLEVPIRSNITRNTAVPAILNRSFQITGMEAPPLREGAFSPEAAYYIDKLARKEDECNEITAQFNKYKVKTKVRFDQLRHEISNILHEKNVDPEDEQQHPAMLLISLNETQFKLEEAEKLSISLRSDMERQQVHINDQIILIKNLEDQLRVWEESEMVRERRRNEPVDLERVQQQMMYKDERIVELNSVILDKERQILDLQDACRSASEVATSKKEAMRIVQKKFDEMEKRTRREASTETDDRVTGVSFDTAAPATGTTERAQRSTQQPSQQPQLQRAVRTSSPGRAVHVVNKNGLHSPPPLDPSELDDLPGTSKLAKTNVDGDSNLREKKQRKRVTFALPQAASREDISRLTADADTDEITEALVNLTAENDRLRGEVERITRMEEEMDEMAVRVAQAESAVSEAEREARHASLKARAVAQARIKELEDRMATQNALGAKQIDRLVVETETLRSTRDWEVEQNARMREQLAHTKEKLRQLREELDASAQANRVAEKKLDEKESLVTSLVAELEDAESLAVFLEDQKHQILDDVDQLKDIIKLHEEQINLLEADNLIYETRVGHLREELGVSKVNQRDHIKSKAFHTKLQMVNKEKEQIDRKANDERLRTKALHAKVQILEAENERLMARLCEAEMAGEDTSSLDAACKQLQGRMEEAEAESARVRAEFEARIKGAEFGENFELTRRTDDAEKEVQRLESELSRLSSRLRESSESAAAADAERAKREERRVEREEELMDLRGRVTEREATVERMETELKRIRSELDHAHLSMAETAAVKKEVQHLQQQLEIEREAAAAKWQQVMVQLKSYEELASNSGWDSRKTSIDETATAAAAAELRAARAEAEAAAVREELHKLQQAQQTQQPAHHLQPVQQLQQEVPRRAVSTEDEEEAVDRHELDVLRARVEELESEVELSHELNFESGKTVQTLQQRLEKAEHEKRLLESLTVEFSEDMADMKEYATAAAAAPAAPAAAAPQPVNEEEKEEMRRKIEEMEEEAALSAELHVEMGKTVQVLEERIREMEMERRLHEMMSVELTSELHELRQMQERQLQQQQSAADEEEEEDAAEKEAQLQLQLEEEKRQRAREQQAARDELHRLQLALHAAEDAKREVARQLAEREQTESLVRATAATFDAVAAAAGAAGSSSTESQQQEQPHSVVDAAVAAGEEAENEEERATLVQENVLLREAVYQNVRHSESVTSDVARLLELKEELEKAVEALRGEIWSLNGQLKASVFDRENLQDRVIELDTRVALEKRRADLLDVELAEQVELRENAQRQAAEAENESNRRLAECAEMDGKREDLEKAYALLAGYYSQLQEAYNVLYTQQQQQQHANLQHERMLHAAASAEGVPREDRSTQTDAAAAAVSTSTSAASVAGIIPSSSRRAMAEAYASRLATLRELSVQLTKSVLATELATLESELDNSITSIEGLSNDCPEAGASVDSLLDAIIQDYDGSSSVSPDARMKIASVHAMLRAKISEVERVHSALREQRGVCTALEQRLTELEAAGPPPPGIGSLGSPGGASSTAPSELEERIEECEALRAHVEQLQEIITRYVAREEAAAAAAPTVSCRAAGCSAQLALLAARLATREADVDSLFRANAELAHENFVRPETMSSSTQTHEEKDFDEAELELIKEELEAERAERRKAEQRVVEVEEQRIEQQEQLEETIVDLTMQLQQNQMASTDDEGRAERERQQSEAAAASAAETAAMKEELERVKKALAEKEKELKKEEEEVENMKTEIGLKAADRDEMKRMLQEEKKKRKEAVNDKRKMELEKDELQREIIQLQETMKEKEDKKEKKEGDGWDNEWPSEEAATADEVAELRSKVEEGQKAIAQYEDRLKSIEREKEELMKLLQENEKKIEEKAVKSAKDDDGWGNEWPEEEKTVEEASSTSSHDVEQQLRSQLQQEQEERAAGEEERQQLLQRLQEAEKLVKELQVLQKEKEAKEGWGEEEKEEEEVSPSEVVAQLRSQVQQMEKERDTVEEEMKNREKERMKMEKKMKEIEKKMKEMEAQRNSVQERIEEGDEVRESLAQQLQSLETENARLRLESSQLTKRREEVQQVQEEVKIEDESGWSDDGWAPDQNEVPMNDGKSLELEKKAREKAEEELRKMKEDYKRLAEDNEDLKHSNNGARTRIQEVEAREEKALRQVHELKEELEKEREGKASASWTDTTWGGSTSSSVDTAVEVTQLRIRLRDLEIAVISDREKHEREKKEAEDLKEAERESLIEKLLSLEDHNVGLREANDTLQMDNIQLAGRLNDVNDRRMEDEEGGYEREGTEEVSTEEKLRRKNRWLKLELGKRTEELEGQVQREKDWNIVIERDNLVRDETIRWLKDKIEAMEKGREIPPPPAILFVPTSEVKMVPEVAKTVEDDDEEEEELEEEVKYDIYSWSDQSECDDEMTELSKEIQQLLKKADSLQTASRTGGTRALYNERIRLRHIVHQMSIKLQELEDTMFNNDVGAGITLLQLELEEKTKELERMKENARVEMEALREKFDDERRRRMNVDKLERTVKKNAEKEHSKLQEQNNLLKDSEAKLYDNLEERNGQLAEEIAEKERRQQAHDEEIAAMREAFAAEMTELQRRVERLEAEAQAKQTQLTLADRDLATATSEKERLEQQKKELEKEKGELQLKLNRLMEKPCKSATGATAGRGRPTYTGGSRRTSNASSTRTEENHEEPVEQSSSPRVDQAQMQTDLDSSSSSVVGDTPAVLLETYRRSLGDLHERVSEYLSEADSRDRSSAVAIDCLQLSIDHVNQQLEMGKKRGTRNKRTVSAASEADSSATTRTEETTTSENVVTTRESMTESMEDEYMTATIHSAVSSSEVELAEERRHSLIGRSSPAHSPTSSARNESSLEIREEARLEAGGAEDETQSEGEEDEDVKVGEIIHKELDATRVDLSSLRELVKDMGGWVQQVQQMHSEKEGEKEEMDHLCTELQSQLEMSLERAQVDKEVMETELEQANQAIWQLQQAAKAAAATAAQLEQRVTAAEKAAAAARQQLDLQLEEEDSMLEEAEGKIEQLEEDLRRERKESEGANVQLARMGMELNTMRVKTARQSESLQKSATAREETDEKDKRIEQLMQQLQQLQQESKERDNEKEERIGPLMQQLRQLQQLQQETEERETESRKEVEETRKEYAQLQAKYAVDTEKWNNILEDLQVALKEVSADADIAKAQASALEMSADADAAKALATALENELEQEQQQRAADREAAAAAAAALQQTMQQLQQQLQEAELVKKELEMIMTHKLQQGMADVEATAAAASRLQQSMHIVEQQLQQALLDQTAAADAAETIRFQAGRIGKLEEQLQQCQDVEVMNALLEKRVAELEEEAEVLRPGLKSPSMDEQARKDLEEDIARMEMELAKAQERIESAQESMGEANERAAISDGVALAARQEIAILRSEMEKLLFEQSQLLQGSDEDGPGGERETNERVRELERQAVETHNEMGQMLEDLRSAEDRAAVATARAAAAAERALAMENTVAELRTQLEESLGETESLRRSINEVHHLEYALQQARTEMSELAGDVAVAREQRRAMEEERDAALVQLADARDQLTQRTEQAIRASANRNESMNRMIELEQQINAAAAAAATAAHAADPTGLPRNYAHRGPSVSRRVSFDVGSREESPAVAITMPEEESNLTEGEEESSLMDELLPRSTLVFASTPSPNVLDQLRSWLWRHARQSRALRGNRALMPYIRGCTLRGIPSTCLHSLLVLLRKKTPASATQAVDVEYFPKRLIVNSGKVLPEMALSEVQILYFFVFFLISLLLICLIMWLTCMCLDWRRRRGTKAVVTLALAEGEVALAVSGKVTGVRAMKEADRYHGAVVAIALAFYSYVSAVISRFSRTGNNQHHASMTAFANTLHDAAQTLQNRNGRSAVGTMLDGRVSDSLDSSRMGIVRTPRPVAPPPAPPVTRTPVYRVQSDIPTASVRMALIDEFTDEEEDVRPVRTTESITTTCASSSSMNIGIAAQVDEELRSDRFFRIITVSAQVYMLQENSSEWRELSPCPVLVHLYNDGHENMPKLLAEHQKEMIIDCCPLLPSFAVHCPSKKFMHVTSNKYDPHSPVLGFGFSNAFELETLFLHLRRLKASTASSMAAAAAVAAGAGYAAHPAAAALLASPRRTMGSPRLPSTPSHHHLAASSTPFSPRFHAAAAYKDSPYHGRHHSHPAGIPPAFHPAAAAAAAAAAAHLQQSHHGMYGSPAQAATHGSNGYSFQEFVPRRREMSSLSMDRISCGQPPLNTMMMMNEIRSGVNSINGSVQGDETVEESLQPYFGYGEGDGGFGGLEEPLGGAYDDLDRGSIDSITSMMHNGGDQIRDYASFRHGKGRLYSEEDGDRTLGEEQFGGDAANEMEKHRQRQLHHIDDDDYGQSGALPSSLLDDIPSHHNSLSDLHSMSADPDGCSTPISKHAPMMLLPDENGRRGSLAYDDVFFSPQKHFSNFVLGCDLRPPGIPRAEGGCQESSSSPSLTTLISHFTPLSLDTPTSASALAAAAAPFPSVFGHNNNNNNNKESLPSTPSSLTRSPPGLDGDSDIGVADTSASNPAGVIGSPVKGRGGSRPSSHSSVPLF</sequence>
<feature type="region of interest" description="Disordered" evidence="2">
    <location>
        <begin position="1741"/>
        <end position="1775"/>
    </location>
</feature>
<proteinExistence type="predicted"/>